<comment type="caution">
    <text evidence="2">The sequence shown here is derived from an EMBL/GenBank/DDBJ whole genome shotgun (WGS) entry which is preliminary data.</text>
</comment>
<feature type="non-terminal residue" evidence="2">
    <location>
        <position position="1"/>
    </location>
</feature>
<feature type="compositionally biased region" description="Basic and acidic residues" evidence="1">
    <location>
        <begin position="124"/>
        <end position="133"/>
    </location>
</feature>
<dbReference type="InterPro" id="IPR039901">
    <property type="entry name" value="Kdotransferase"/>
</dbReference>
<evidence type="ECO:0008006" key="4">
    <source>
        <dbReference type="Google" id="ProtNLM"/>
    </source>
</evidence>
<dbReference type="OrthoDB" id="308383at2759"/>
<evidence type="ECO:0000256" key="1">
    <source>
        <dbReference type="SAM" id="MobiDB-lite"/>
    </source>
</evidence>
<dbReference type="Gene3D" id="3.40.50.2000">
    <property type="entry name" value="Glycogen Phosphorylase B"/>
    <property type="match status" value="1"/>
</dbReference>
<gene>
    <name evidence="2" type="ORF">C3L33_02546</name>
</gene>
<organism evidence="2 3">
    <name type="scientific">Rhododendron williamsianum</name>
    <dbReference type="NCBI Taxonomy" id="262921"/>
    <lineage>
        <taxon>Eukaryota</taxon>
        <taxon>Viridiplantae</taxon>
        <taxon>Streptophyta</taxon>
        <taxon>Embryophyta</taxon>
        <taxon>Tracheophyta</taxon>
        <taxon>Spermatophyta</taxon>
        <taxon>Magnoliopsida</taxon>
        <taxon>eudicotyledons</taxon>
        <taxon>Gunneridae</taxon>
        <taxon>Pentapetalae</taxon>
        <taxon>asterids</taxon>
        <taxon>Ericales</taxon>
        <taxon>Ericaceae</taxon>
        <taxon>Ericoideae</taxon>
        <taxon>Rhodoreae</taxon>
        <taxon>Rhododendron</taxon>
    </lineage>
</organism>
<evidence type="ECO:0000313" key="2">
    <source>
        <dbReference type="EMBL" id="KAE9465571.1"/>
    </source>
</evidence>
<reference evidence="2 3" key="1">
    <citation type="journal article" date="2019" name="Genome Biol. Evol.">
        <title>The Rhododendron genome and chromosomal organization provide insight into shared whole-genome duplications across the heath family (Ericaceae).</title>
        <authorList>
            <person name="Soza V.L."/>
            <person name="Lindsley D."/>
            <person name="Waalkes A."/>
            <person name="Ramage E."/>
            <person name="Patwardhan R.P."/>
            <person name="Burton J.N."/>
            <person name="Adey A."/>
            <person name="Kumar A."/>
            <person name="Qiu R."/>
            <person name="Shendure J."/>
            <person name="Hall B."/>
        </authorList>
    </citation>
    <scope>NUCLEOTIDE SEQUENCE [LARGE SCALE GENOMIC DNA]</scope>
    <source>
        <strain evidence="2">RSF 1966-606</strain>
    </source>
</reference>
<dbReference type="GO" id="GO:0016740">
    <property type="term" value="F:transferase activity"/>
    <property type="evidence" value="ECO:0007669"/>
    <property type="project" value="InterPro"/>
</dbReference>
<dbReference type="PANTHER" id="PTHR42755:SF1">
    <property type="entry name" value="3-DEOXY-D-MANNO-OCTULOSONIC ACID TRANSFERASE, MITOCHONDRIAL-RELATED"/>
    <property type="match status" value="1"/>
</dbReference>
<dbReference type="AlphaFoldDB" id="A0A6A4MBI3"/>
<proteinExistence type="predicted"/>
<feature type="region of interest" description="Disordered" evidence="1">
    <location>
        <begin position="113"/>
        <end position="133"/>
    </location>
</feature>
<dbReference type="GO" id="GO:0009245">
    <property type="term" value="P:lipid A biosynthetic process"/>
    <property type="evidence" value="ECO:0007669"/>
    <property type="project" value="TreeGrafter"/>
</dbReference>
<evidence type="ECO:0000313" key="3">
    <source>
        <dbReference type="Proteomes" id="UP000428333"/>
    </source>
</evidence>
<dbReference type="PANTHER" id="PTHR42755">
    <property type="entry name" value="3-DEOXY-MANNO-OCTULOSONATE CYTIDYLYLTRANSFERASE"/>
    <property type="match status" value="1"/>
</dbReference>
<dbReference type="Proteomes" id="UP000428333">
    <property type="component" value="Linkage Group LG02"/>
</dbReference>
<keyword evidence="3" id="KW-1185">Reference proteome</keyword>
<protein>
    <recommendedName>
        <fullName evidence="4">Lipid IV(A) 3-deoxy-D-manno-octulosonic acid transferase</fullName>
    </recommendedName>
</protein>
<dbReference type="GO" id="GO:0005886">
    <property type="term" value="C:plasma membrane"/>
    <property type="evidence" value="ECO:0007669"/>
    <property type="project" value="TreeGrafter"/>
</dbReference>
<accession>A0A6A4MBI3</accession>
<name>A0A6A4MBI3_9ERIC</name>
<sequence>MLGVHIVLNLVHPDVVTIVVPRHPQHGQEIAQELQKEGVSVALRSRDDKLMPGTNIYVVDTLGELRYFYRLTPIAVIGGSFFPDLTGHNISKQLQLGVLSSCWAFRPYGTRNETVKSSVSSPGDEGHRDQAVQEEDCTAKERLESIGLRRGLRWVSGKLELEKALGELFRNLDSSGSMSCGRKSSISCFVEGGH</sequence>
<dbReference type="EMBL" id="QEFC01000248">
    <property type="protein sequence ID" value="KAE9465571.1"/>
    <property type="molecule type" value="Genomic_DNA"/>
</dbReference>